<name>A0A7I4YK54_HAECO</name>
<dbReference type="PANTHER" id="PTHR10974">
    <property type="entry name" value="FI08016P-RELATED"/>
    <property type="match status" value="1"/>
</dbReference>
<evidence type="ECO:0000313" key="1">
    <source>
        <dbReference type="Proteomes" id="UP000025227"/>
    </source>
</evidence>
<dbReference type="InterPro" id="IPR017850">
    <property type="entry name" value="Alkaline_phosphatase_core_sf"/>
</dbReference>
<dbReference type="WBParaSite" id="HCON_00103860-00001">
    <property type="protein sequence ID" value="HCON_00103860-00001"/>
    <property type="gene ID" value="HCON_00103860"/>
</dbReference>
<dbReference type="PANTHER" id="PTHR10974:SF75">
    <property type="entry name" value="SULFATASE DOMAIN-CONTAINING PROTEIN"/>
    <property type="match status" value="1"/>
</dbReference>
<dbReference type="Pfam" id="PF02995">
    <property type="entry name" value="DUF229"/>
    <property type="match status" value="1"/>
</dbReference>
<keyword evidence="1" id="KW-1185">Reference proteome</keyword>
<accession>A0A7I4YK54</accession>
<dbReference type="InterPro" id="IPR004245">
    <property type="entry name" value="DUF229"/>
</dbReference>
<dbReference type="OrthoDB" id="5782315at2759"/>
<dbReference type="OMA" id="WIGAFNW"/>
<reference evidence="2" key="1">
    <citation type="submission" date="2020-12" db="UniProtKB">
        <authorList>
            <consortium name="WormBaseParasite"/>
        </authorList>
    </citation>
    <scope>IDENTIFICATION</scope>
    <source>
        <strain evidence="2">MHco3</strain>
    </source>
</reference>
<dbReference type="CDD" id="cd16021">
    <property type="entry name" value="ALP_like"/>
    <property type="match status" value="1"/>
</dbReference>
<protein>
    <submittedName>
        <fullName evidence="2">Uncharacterized protein</fullName>
    </submittedName>
</protein>
<dbReference type="GO" id="GO:0005615">
    <property type="term" value="C:extracellular space"/>
    <property type="evidence" value="ECO:0007669"/>
    <property type="project" value="TreeGrafter"/>
</dbReference>
<organism evidence="1 2">
    <name type="scientific">Haemonchus contortus</name>
    <name type="common">Barber pole worm</name>
    <dbReference type="NCBI Taxonomy" id="6289"/>
    <lineage>
        <taxon>Eukaryota</taxon>
        <taxon>Metazoa</taxon>
        <taxon>Ecdysozoa</taxon>
        <taxon>Nematoda</taxon>
        <taxon>Chromadorea</taxon>
        <taxon>Rhabditida</taxon>
        <taxon>Rhabditina</taxon>
        <taxon>Rhabditomorpha</taxon>
        <taxon>Strongyloidea</taxon>
        <taxon>Trichostrongylidae</taxon>
        <taxon>Haemonchus</taxon>
    </lineage>
</organism>
<dbReference type="SUPFAM" id="SSF53649">
    <property type="entry name" value="Alkaline phosphatase-like"/>
    <property type="match status" value="1"/>
</dbReference>
<proteinExistence type="predicted"/>
<dbReference type="Proteomes" id="UP000025227">
    <property type="component" value="Unplaced"/>
</dbReference>
<dbReference type="AlphaFoldDB" id="A0A7I4YK54"/>
<evidence type="ECO:0000313" key="2">
    <source>
        <dbReference type="WBParaSite" id="HCON_00103860-00001"/>
    </source>
</evidence>
<sequence length="625" mass="71864">MSLWAFTIFDDYTNSLSPAETSTEMVDVQTTADEETVTVKINNPLDGCILPNFDPWDRDIIPFVDLNYDPLKNCNRKFKPMTVLRKGIISATVDNVTCWGRCLVRKSELRNKRGRWVNIEDADFRCDIVESSCQDPDGNDIYQMVHAQIIETENKEEIPVDANLYDVYVILLDSTAASQATRNLPRTFQFLEKSMDAVTFPHVNKVGLNSRPNGVALWFGKSMEQVDRSLFGLPSLEPDWTFESFCQRYMDNETSLFKDYANRGYKTLLAEDWMKGTLNWPGCLGFKKQPTDHYMRPFQVALERDVSKLLKKTYSPENCIEQHQDILRYLEEFMNSYKDHPKFGWIWLSLLGHDHESGVIHADADFQRFLLDNKKKLDDSFVIFMGDHGLRGGKVTRTRLGSLDVNNPMFSMSIPKELRESTDVLSILKENAARLQTPYDIRATLLDILKYQPAVNFTDRQYMKIAGEYGISFLRSQTDVERTCKNLPIPVTYCTCQYPMEKLKRSLPLATDAGRYLIQHVNLILKERNVTGLCETLRYRYTMTIAAYAPEHVTRTYSISVKAQPPCNGEFKAIVRRTKNGFEMASKTIERLDRFEKNGNCVDDSLKHLCHCKPVPKPSKTTGKA</sequence>
<dbReference type="Gene3D" id="3.40.720.10">
    <property type="entry name" value="Alkaline Phosphatase, subunit A"/>
    <property type="match status" value="1"/>
</dbReference>